<evidence type="ECO:0000313" key="2">
    <source>
        <dbReference type="EMBL" id="KAL0578766.1"/>
    </source>
</evidence>
<organism evidence="2 3">
    <name type="scientific">Marasmius crinis-equi</name>
    <dbReference type="NCBI Taxonomy" id="585013"/>
    <lineage>
        <taxon>Eukaryota</taxon>
        <taxon>Fungi</taxon>
        <taxon>Dikarya</taxon>
        <taxon>Basidiomycota</taxon>
        <taxon>Agaricomycotina</taxon>
        <taxon>Agaricomycetes</taxon>
        <taxon>Agaricomycetidae</taxon>
        <taxon>Agaricales</taxon>
        <taxon>Marasmiineae</taxon>
        <taxon>Marasmiaceae</taxon>
        <taxon>Marasmius</taxon>
    </lineage>
</organism>
<comment type="caution">
    <text evidence="2">The sequence shown here is derived from an EMBL/GenBank/DDBJ whole genome shotgun (WGS) entry which is preliminary data.</text>
</comment>
<dbReference type="Proteomes" id="UP001465976">
    <property type="component" value="Unassembled WGS sequence"/>
</dbReference>
<protein>
    <submittedName>
        <fullName evidence="2">Uncharacterized protein</fullName>
    </submittedName>
</protein>
<keyword evidence="3" id="KW-1185">Reference proteome</keyword>
<accession>A0ABR3FTE1</accession>
<feature type="signal peptide" evidence="1">
    <location>
        <begin position="1"/>
        <end position="17"/>
    </location>
</feature>
<proteinExistence type="predicted"/>
<gene>
    <name evidence="2" type="ORF">V5O48_003219</name>
</gene>
<name>A0ABR3FTE1_9AGAR</name>
<keyword evidence="1" id="KW-0732">Signal</keyword>
<evidence type="ECO:0000256" key="1">
    <source>
        <dbReference type="SAM" id="SignalP"/>
    </source>
</evidence>
<dbReference type="EMBL" id="JBAHYK010000085">
    <property type="protein sequence ID" value="KAL0578766.1"/>
    <property type="molecule type" value="Genomic_DNA"/>
</dbReference>
<evidence type="ECO:0000313" key="3">
    <source>
        <dbReference type="Proteomes" id="UP001465976"/>
    </source>
</evidence>
<sequence>MFSKLFVVASIIFSVSAFPTKRQEACTPNARGDTVQFASDFDGRKITIVGTQIFRLEQDGQFPSNFLLKSPTDPTQAATVVDSGLVFQSVPFAGGNENQLFDIQCNNCDVNGLSLSVATTCVVRVKDTDLCFDATDADNFKFQACNGSAFQRYSVDKRTGNE</sequence>
<feature type="chain" id="PRO_5045717495" evidence="1">
    <location>
        <begin position="18"/>
        <end position="162"/>
    </location>
</feature>
<reference evidence="2 3" key="1">
    <citation type="submission" date="2024-02" db="EMBL/GenBank/DDBJ databases">
        <title>A draft genome for the cacao thread blight pathogen Marasmius crinis-equi.</title>
        <authorList>
            <person name="Cohen S.P."/>
            <person name="Baruah I.K."/>
            <person name="Amoako-Attah I."/>
            <person name="Bukari Y."/>
            <person name="Meinhardt L.W."/>
            <person name="Bailey B.A."/>
        </authorList>
    </citation>
    <scope>NUCLEOTIDE SEQUENCE [LARGE SCALE GENOMIC DNA]</scope>
    <source>
        <strain evidence="2 3">GH-76</strain>
    </source>
</reference>